<reference evidence="2 3" key="1">
    <citation type="submission" date="2022-06" db="EMBL/GenBank/DDBJ databases">
        <title>Thiomicrohabdus sp. nov, an obligately chemolithoautotrophic, sulfur-oxidizing bacterium isolated from beach of Guanyin Mountain. Amoy.</title>
        <authorList>
            <person name="Zhu H."/>
        </authorList>
    </citation>
    <scope>NUCLEOTIDE SEQUENCE [LARGE SCALE GENOMIC DNA]</scope>
    <source>
        <strain evidence="2 3">XGS-01</strain>
    </source>
</reference>
<feature type="transmembrane region" description="Helical" evidence="1">
    <location>
        <begin position="121"/>
        <end position="138"/>
    </location>
</feature>
<keyword evidence="1" id="KW-1133">Transmembrane helix</keyword>
<proteinExistence type="predicted"/>
<evidence type="ECO:0000313" key="3">
    <source>
        <dbReference type="Proteomes" id="UP001222275"/>
    </source>
</evidence>
<protein>
    <submittedName>
        <fullName evidence="2">SoxR reducing system RseC family protein</fullName>
    </submittedName>
</protein>
<dbReference type="InterPro" id="IPR007359">
    <property type="entry name" value="SigmaE_reg_RseC_MucC"/>
</dbReference>
<organism evidence="2 3">
    <name type="scientific">Thiomicrorhabdus lithotrophica</name>
    <dbReference type="NCBI Taxonomy" id="2949997"/>
    <lineage>
        <taxon>Bacteria</taxon>
        <taxon>Pseudomonadati</taxon>
        <taxon>Pseudomonadota</taxon>
        <taxon>Gammaproteobacteria</taxon>
        <taxon>Thiotrichales</taxon>
        <taxon>Piscirickettsiaceae</taxon>
        <taxon>Thiomicrorhabdus</taxon>
    </lineage>
</organism>
<keyword evidence="1" id="KW-0472">Membrane</keyword>
<evidence type="ECO:0000313" key="2">
    <source>
        <dbReference type="EMBL" id="WEJ63517.1"/>
    </source>
</evidence>
<feature type="transmembrane region" description="Helical" evidence="1">
    <location>
        <begin position="87"/>
        <end position="109"/>
    </location>
</feature>
<name>A0ABY8CFF1_9GAMM</name>
<accession>A0ABY8CFF1</accession>
<dbReference type="Proteomes" id="UP001222275">
    <property type="component" value="Chromosome"/>
</dbReference>
<dbReference type="PIRSF" id="PIRSF004923">
    <property type="entry name" value="RseC"/>
    <property type="match status" value="1"/>
</dbReference>
<dbReference type="PANTHER" id="PTHR35867">
    <property type="entry name" value="PROTEIN RSEC"/>
    <property type="match status" value="1"/>
</dbReference>
<dbReference type="EMBL" id="CP102381">
    <property type="protein sequence ID" value="WEJ63517.1"/>
    <property type="molecule type" value="Genomic_DNA"/>
</dbReference>
<dbReference type="InterPro" id="IPR026268">
    <property type="entry name" value="RseC"/>
</dbReference>
<keyword evidence="1" id="KW-0812">Transmembrane</keyword>
<dbReference type="RefSeq" id="WP_275595774.1">
    <property type="nucleotide sequence ID" value="NZ_CP102381.1"/>
</dbReference>
<keyword evidence="3" id="KW-1185">Reference proteome</keyword>
<gene>
    <name evidence="2" type="ORF">NR989_04500</name>
</gene>
<evidence type="ECO:0000256" key="1">
    <source>
        <dbReference type="SAM" id="Phobius"/>
    </source>
</evidence>
<dbReference type="Pfam" id="PF04246">
    <property type="entry name" value="RseC_MucC"/>
    <property type="match status" value="1"/>
</dbReference>
<sequence>MESELKNVLREQGVVVAIDGDEVLVETKRSTGCSGCSSESGCGTSALAQLFTGTKKAPIRVKKSLECQVGDSVELTLDESRLLQHSFMAYGLPLIGLFILAISFSKVALNVLLWTPGQADLAAILGGIVGLYLGWWLTRKLYQPVMPVLSKVITVSH</sequence>
<dbReference type="PANTHER" id="PTHR35867:SF1">
    <property type="entry name" value="PROTEIN RSEC"/>
    <property type="match status" value="1"/>
</dbReference>